<evidence type="ECO:0000313" key="3">
    <source>
        <dbReference type="Proteomes" id="UP000824596"/>
    </source>
</evidence>
<comment type="caution">
    <text evidence="2">The sequence shown here is derived from an EMBL/GenBank/DDBJ whole genome shotgun (WGS) entry which is preliminary data.</text>
</comment>
<dbReference type="InterPro" id="IPR054215">
    <property type="entry name" value="DUF6923"/>
</dbReference>
<dbReference type="AlphaFoldDB" id="A0A9P8N5U0"/>
<keyword evidence="3" id="KW-1185">Reference proteome</keyword>
<dbReference type="Pfam" id="PF21959">
    <property type="entry name" value="DUF6923"/>
    <property type="match status" value="1"/>
</dbReference>
<protein>
    <recommendedName>
        <fullName evidence="1">DUF6923 domain-containing protein</fullName>
    </recommendedName>
</protein>
<dbReference type="OrthoDB" id="4405280at2759"/>
<name>A0A9P8N5U0_9HYPO</name>
<dbReference type="RefSeq" id="XP_044723827.1">
    <property type="nucleotide sequence ID" value="XM_044860194.1"/>
</dbReference>
<organism evidence="2 3">
    <name type="scientific">Hirsutella rhossiliensis</name>
    <dbReference type="NCBI Taxonomy" id="111463"/>
    <lineage>
        <taxon>Eukaryota</taxon>
        <taxon>Fungi</taxon>
        <taxon>Dikarya</taxon>
        <taxon>Ascomycota</taxon>
        <taxon>Pezizomycotina</taxon>
        <taxon>Sordariomycetes</taxon>
        <taxon>Hypocreomycetidae</taxon>
        <taxon>Hypocreales</taxon>
        <taxon>Ophiocordycipitaceae</taxon>
        <taxon>Hirsutella</taxon>
    </lineage>
</organism>
<dbReference type="Proteomes" id="UP000824596">
    <property type="component" value="Unassembled WGS sequence"/>
</dbReference>
<dbReference type="EMBL" id="JAIZPD010000002">
    <property type="protein sequence ID" value="KAH0966314.1"/>
    <property type="molecule type" value="Genomic_DNA"/>
</dbReference>
<reference evidence="2" key="1">
    <citation type="submission" date="2021-09" db="EMBL/GenBank/DDBJ databases">
        <title>A high-quality genome of the endoparasitic fungus Hirsutella rhossiliensis with a comparison of Hirsutella genomes reveals transposable elements contributing to genome size variation.</title>
        <authorList>
            <person name="Lin R."/>
            <person name="Jiao Y."/>
            <person name="Sun X."/>
            <person name="Ling J."/>
            <person name="Xie B."/>
            <person name="Cheng X."/>
        </authorList>
    </citation>
    <scope>NUCLEOTIDE SEQUENCE</scope>
    <source>
        <strain evidence="2">HR02</strain>
    </source>
</reference>
<evidence type="ECO:0000313" key="2">
    <source>
        <dbReference type="EMBL" id="KAH0966314.1"/>
    </source>
</evidence>
<proteinExistence type="predicted"/>
<evidence type="ECO:0000259" key="1">
    <source>
        <dbReference type="Pfam" id="PF21959"/>
    </source>
</evidence>
<feature type="domain" description="DUF6923" evidence="1">
    <location>
        <begin position="11"/>
        <end position="201"/>
    </location>
</feature>
<accession>A0A9P8N5U0</accession>
<dbReference type="GeneID" id="68350852"/>
<sequence>MDLKTGKTRTISRIASADPKYPFNAIGFNPKDNYLYGTKHKHLLRLFGDGRTEEVLQLPIQPNMGDFDEHGKYWCSNGGKVWASVDLDPQSRTYKKVESGKATFPGPKADRAFPSDWAYTPVASGHLYGVGVLHDKGRSYPALVRWSTTSKAWSVIYKAKNFKDARSFGAVMSTRNGIIYGLETTSGNIVRFDLYDHTKSTEMRGGPVSRNKPSHTYGTRCLLQPDSR</sequence>
<gene>
    <name evidence="2" type="ORF">HRG_01723</name>
</gene>
<dbReference type="SUPFAM" id="SSF63829">
    <property type="entry name" value="Calcium-dependent phosphotriesterase"/>
    <property type="match status" value="1"/>
</dbReference>